<name>T0Y405_9ZZZZ</name>
<sequence length="191" mass="20144">VDGSASSAFLLAPGIASILPEKIPPLNGATVYLVINGRLRPQPITTRNHTTDILMRSLDTELASDSQVRVELAYSFAQHQGVRLKVAAIPASYRLHGLIGNLEPARMKALFAYGERCARENRVWTDALTVLNDVAHVRPISLAEAVRCPVAGTAGKAAARSAGTATDRGPTPFGPRGTDGRPVTLVSTPGG</sequence>
<evidence type="ECO:0000256" key="1">
    <source>
        <dbReference type="SAM" id="MobiDB-lite"/>
    </source>
</evidence>
<dbReference type="EMBL" id="AUZZ01010995">
    <property type="protein sequence ID" value="EQD27783.1"/>
    <property type="molecule type" value="Genomic_DNA"/>
</dbReference>
<reference evidence="2" key="2">
    <citation type="journal article" date="2014" name="ISME J.">
        <title>Microbial stratification in low pH oxic and suboxic macroscopic growths along an acid mine drainage.</title>
        <authorList>
            <person name="Mendez-Garcia C."/>
            <person name="Mesa V."/>
            <person name="Sprenger R.R."/>
            <person name="Richter M."/>
            <person name="Diez M.S."/>
            <person name="Solano J."/>
            <person name="Bargiela R."/>
            <person name="Golyshina O.V."/>
            <person name="Manteca A."/>
            <person name="Ramos J.L."/>
            <person name="Gallego J.R."/>
            <person name="Llorente I."/>
            <person name="Martins Dos Santos V.A."/>
            <person name="Jensen O.N."/>
            <person name="Pelaez A.I."/>
            <person name="Sanchez J."/>
            <person name="Ferrer M."/>
        </authorList>
    </citation>
    <scope>NUCLEOTIDE SEQUENCE</scope>
</reference>
<proteinExistence type="predicted"/>
<dbReference type="AlphaFoldDB" id="T0Y405"/>
<feature type="non-terminal residue" evidence="2">
    <location>
        <position position="1"/>
    </location>
</feature>
<accession>T0Y405</accession>
<comment type="caution">
    <text evidence="2">The sequence shown here is derived from an EMBL/GenBank/DDBJ whole genome shotgun (WGS) entry which is preliminary data.</text>
</comment>
<organism evidence="2">
    <name type="scientific">mine drainage metagenome</name>
    <dbReference type="NCBI Taxonomy" id="410659"/>
    <lineage>
        <taxon>unclassified sequences</taxon>
        <taxon>metagenomes</taxon>
        <taxon>ecological metagenomes</taxon>
    </lineage>
</organism>
<reference evidence="2" key="1">
    <citation type="submission" date="2013-08" db="EMBL/GenBank/DDBJ databases">
        <authorList>
            <person name="Mendez C."/>
            <person name="Richter M."/>
            <person name="Ferrer M."/>
            <person name="Sanchez J."/>
        </authorList>
    </citation>
    <scope>NUCLEOTIDE SEQUENCE</scope>
</reference>
<gene>
    <name evidence="2" type="ORF">B2A_15111</name>
</gene>
<feature type="compositionally biased region" description="Low complexity" evidence="1">
    <location>
        <begin position="157"/>
        <end position="166"/>
    </location>
</feature>
<feature type="region of interest" description="Disordered" evidence="1">
    <location>
        <begin position="157"/>
        <end position="191"/>
    </location>
</feature>
<evidence type="ECO:0000313" key="2">
    <source>
        <dbReference type="EMBL" id="EQD27783.1"/>
    </source>
</evidence>
<protein>
    <submittedName>
        <fullName evidence="2">Phospholipase, patatin</fullName>
    </submittedName>
</protein>